<feature type="domain" description="UvrD-like helicase ATP-binding" evidence="7">
    <location>
        <begin position="1"/>
        <end position="264"/>
    </location>
</feature>
<keyword evidence="3 6" id="KW-0347">Helicase</keyword>
<dbReference type="RefSeq" id="WP_129423333.1">
    <property type="nucleotide sequence ID" value="NZ_SDPW01000001.1"/>
</dbReference>
<evidence type="ECO:0000256" key="4">
    <source>
        <dbReference type="ARBA" id="ARBA00022840"/>
    </source>
</evidence>
<dbReference type="InterPro" id="IPR000212">
    <property type="entry name" value="DNA_helicase_UvrD/REP"/>
</dbReference>
<dbReference type="AlphaFoldDB" id="A0A4Q2JX55"/>
<dbReference type="Pfam" id="PF00580">
    <property type="entry name" value="UvrD-helicase"/>
    <property type="match status" value="1"/>
</dbReference>
<dbReference type="PANTHER" id="PTHR11070:SF2">
    <property type="entry name" value="ATP-DEPENDENT DNA HELICASE SRS2"/>
    <property type="match status" value="1"/>
</dbReference>
<sequence>MTQDQSQVAATRIVGGVGTGKTQELISRAVEALKQGAKATDVLVLCATPQAALAFKARLDAAAEAAGVSAADVAVTTPRALALDVMSDAEAIRWSGREPRLLTDYEKLFLLEDMKVSGLRPKRLREMLKFFYRSWTELADDDENWLLAGEESNIHELVKANLAFTRSILEPELGNLAVNYLRSHAGARDAHAFAHVFVDDYQRISKTSQLLAGLVARESLTIAGDRVACVEVYDSYPYAAGLDEFVDAHAGAADVELTECRTCAAGAQAAAKLLADPAVESVAFRPADSAAAGATEVLDFPEPENEFVGAAKRVADAVAEGVSPADVVVTVPNGIWARNITKALLAAKVPARILTDRQPVRGDIRDNARCVPARVLTALDLVANPENALAWRCWCGYNDWLANSSAIANLRAYADERNGGLVAALRDVLGGAQAVSTGEIDRVVGAKRVADAHAAGLSVIEAAAGLEGSALLDKLAELVTGEAGATAPAVVRSLCLASEDNSAAAMAARFRARLLAPTIDAADAVQVVLYDQVAGLSPKMLVVAGFVAGFIPCREYYDSAEMPLDKQEREHEKDVRRAYALAGKASQKLVVSRFGMTDLETAGRLKLHIGRIRLQNGTRMCIIPPSDFTEQLA</sequence>
<keyword evidence="2 6" id="KW-0378">Hydrolase</keyword>
<dbReference type="OrthoDB" id="3171352at2"/>
<keyword evidence="5" id="KW-0238">DNA-binding</keyword>
<evidence type="ECO:0000256" key="1">
    <source>
        <dbReference type="ARBA" id="ARBA00022741"/>
    </source>
</evidence>
<dbReference type="GO" id="GO:0003677">
    <property type="term" value="F:DNA binding"/>
    <property type="evidence" value="ECO:0007669"/>
    <property type="project" value="UniProtKB-KW"/>
</dbReference>
<dbReference type="GO" id="GO:0016787">
    <property type="term" value="F:hydrolase activity"/>
    <property type="evidence" value="ECO:0007669"/>
    <property type="project" value="UniProtKB-UniRule"/>
</dbReference>
<feature type="binding site" evidence="6">
    <location>
        <begin position="15"/>
        <end position="22"/>
    </location>
    <ligand>
        <name>ATP</name>
        <dbReference type="ChEBI" id="CHEBI:30616"/>
    </ligand>
</feature>
<dbReference type="Proteomes" id="UP000293345">
    <property type="component" value="Unassembled WGS sequence"/>
</dbReference>
<accession>A0A4Q2JX55</accession>
<keyword evidence="4 6" id="KW-0067">ATP-binding</keyword>
<keyword evidence="9" id="KW-1185">Reference proteome</keyword>
<evidence type="ECO:0000256" key="5">
    <source>
        <dbReference type="ARBA" id="ARBA00023125"/>
    </source>
</evidence>
<protein>
    <submittedName>
        <fullName evidence="8">DNA helicase</fullName>
    </submittedName>
</protein>
<dbReference type="GO" id="GO:0000725">
    <property type="term" value="P:recombinational repair"/>
    <property type="evidence" value="ECO:0007669"/>
    <property type="project" value="TreeGrafter"/>
</dbReference>
<dbReference type="GO" id="GO:0043138">
    <property type="term" value="F:3'-5' DNA helicase activity"/>
    <property type="evidence" value="ECO:0007669"/>
    <property type="project" value="TreeGrafter"/>
</dbReference>
<dbReference type="InterPro" id="IPR027417">
    <property type="entry name" value="P-loop_NTPase"/>
</dbReference>
<name>A0A4Q2JX55_9ACTN</name>
<evidence type="ECO:0000313" key="8">
    <source>
        <dbReference type="EMBL" id="RXZ53635.1"/>
    </source>
</evidence>
<comment type="caution">
    <text evidence="8">The sequence shown here is derived from an EMBL/GenBank/DDBJ whole genome shotgun (WGS) entry which is preliminary data.</text>
</comment>
<dbReference type="PANTHER" id="PTHR11070">
    <property type="entry name" value="UVRD / RECB / PCRA DNA HELICASE FAMILY MEMBER"/>
    <property type="match status" value="1"/>
</dbReference>
<evidence type="ECO:0000313" key="9">
    <source>
        <dbReference type="Proteomes" id="UP000293345"/>
    </source>
</evidence>
<proteinExistence type="predicted"/>
<dbReference type="Gene3D" id="1.10.486.10">
    <property type="entry name" value="PCRA, domain 4"/>
    <property type="match status" value="1"/>
</dbReference>
<evidence type="ECO:0000259" key="7">
    <source>
        <dbReference type="PROSITE" id="PS51198"/>
    </source>
</evidence>
<organism evidence="8 9">
    <name type="scientific">Senegalimassilia faecalis</name>
    <dbReference type="NCBI Taxonomy" id="2509433"/>
    <lineage>
        <taxon>Bacteria</taxon>
        <taxon>Bacillati</taxon>
        <taxon>Actinomycetota</taxon>
        <taxon>Coriobacteriia</taxon>
        <taxon>Coriobacteriales</taxon>
        <taxon>Coriobacteriaceae</taxon>
        <taxon>Senegalimassilia</taxon>
    </lineage>
</organism>
<dbReference type="Gene3D" id="3.40.50.300">
    <property type="entry name" value="P-loop containing nucleotide triphosphate hydrolases"/>
    <property type="match status" value="2"/>
</dbReference>
<dbReference type="InterPro" id="IPR013986">
    <property type="entry name" value="DExx_box_DNA_helicase_dom_sf"/>
</dbReference>
<dbReference type="EMBL" id="SDPW01000001">
    <property type="protein sequence ID" value="RXZ53635.1"/>
    <property type="molecule type" value="Genomic_DNA"/>
</dbReference>
<dbReference type="GO" id="GO:0005524">
    <property type="term" value="F:ATP binding"/>
    <property type="evidence" value="ECO:0007669"/>
    <property type="project" value="UniProtKB-UniRule"/>
</dbReference>
<evidence type="ECO:0000256" key="3">
    <source>
        <dbReference type="ARBA" id="ARBA00022806"/>
    </source>
</evidence>
<dbReference type="PROSITE" id="PS51198">
    <property type="entry name" value="UVRD_HELICASE_ATP_BIND"/>
    <property type="match status" value="1"/>
</dbReference>
<dbReference type="InterPro" id="IPR014016">
    <property type="entry name" value="UvrD-like_ATP-bd"/>
</dbReference>
<dbReference type="SUPFAM" id="SSF52540">
    <property type="entry name" value="P-loop containing nucleoside triphosphate hydrolases"/>
    <property type="match status" value="1"/>
</dbReference>
<reference evidence="8 9" key="1">
    <citation type="submission" date="2019-01" db="EMBL/GenBank/DDBJ databases">
        <title>Senegalimassilia sp. nov. KGMB04484 isolated human feces.</title>
        <authorList>
            <person name="Han K.-I."/>
            <person name="Kim J.-S."/>
            <person name="Lee K.C."/>
            <person name="Suh M.K."/>
            <person name="Eom M.K."/>
            <person name="Lee J.H."/>
            <person name="Park S.-H."/>
            <person name="Kang S.W."/>
            <person name="Park J.-E."/>
            <person name="Oh B.S."/>
            <person name="Yu S.Y."/>
            <person name="Choi S.-H."/>
            <person name="Lee D.H."/>
            <person name="Yoon H."/>
            <person name="Kim B.-Y."/>
            <person name="Lee J.H."/>
            <person name="Lee J.-S."/>
        </authorList>
    </citation>
    <scope>NUCLEOTIDE SEQUENCE [LARGE SCALE GENOMIC DNA]</scope>
    <source>
        <strain evidence="8 9">KGMB04484</strain>
    </source>
</reference>
<evidence type="ECO:0000256" key="2">
    <source>
        <dbReference type="ARBA" id="ARBA00022801"/>
    </source>
</evidence>
<keyword evidence="1 6" id="KW-0547">Nucleotide-binding</keyword>
<gene>
    <name evidence="8" type="ORF">ET524_03340</name>
</gene>
<evidence type="ECO:0000256" key="6">
    <source>
        <dbReference type="PROSITE-ProRule" id="PRU00560"/>
    </source>
</evidence>
<dbReference type="Gene3D" id="1.10.10.160">
    <property type="match status" value="1"/>
</dbReference>